<dbReference type="InterPro" id="IPR027266">
    <property type="entry name" value="TrmE/GcvT-like"/>
</dbReference>
<dbReference type="Gene3D" id="3.30.1360.120">
    <property type="entry name" value="Probable tRNA modification gtpase trme, domain 1"/>
    <property type="match status" value="1"/>
</dbReference>
<dbReference type="GO" id="GO:0002098">
    <property type="term" value="P:tRNA wobble uridine modification"/>
    <property type="evidence" value="ECO:0007669"/>
    <property type="project" value="TreeGrafter"/>
</dbReference>
<evidence type="ECO:0000259" key="1">
    <source>
        <dbReference type="Pfam" id="PF01926"/>
    </source>
</evidence>
<evidence type="ECO:0000259" key="3">
    <source>
        <dbReference type="Pfam" id="PF12631"/>
    </source>
</evidence>
<gene>
    <name evidence="4" type="primary">MSS1</name>
    <name evidence="4" type="ORF">LTR05_005248</name>
</gene>
<dbReference type="InterPro" id="IPR025867">
    <property type="entry name" value="MnmE_helical"/>
</dbReference>
<dbReference type="EMBL" id="JAVRRJ010000004">
    <property type="protein sequence ID" value="KAK5085958.1"/>
    <property type="molecule type" value="Genomic_DNA"/>
</dbReference>
<evidence type="ECO:0000259" key="2">
    <source>
        <dbReference type="Pfam" id="PF10396"/>
    </source>
</evidence>
<dbReference type="InterPro" id="IPR031168">
    <property type="entry name" value="G_TrmE"/>
</dbReference>
<dbReference type="GO" id="GO:0005525">
    <property type="term" value="F:GTP binding"/>
    <property type="evidence" value="ECO:0007669"/>
    <property type="project" value="InterPro"/>
</dbReference>
<accession>A0AAN7SZL3</accession>
<keyword evidence="5" id="KW-1185">Reference proteome</keyword>
<name>A0AAN7SZL3_9EURO</name>
<dbReference type="GO" id="GO:0030488">
    <property type="term" value="P:tRNA methylation"/>
    <property type="evidence" value="ECO:0007669"/>
    <property type="project" value="TreeGrafter"/>
</dbReference>
<dbReference type="PANTHER" id="PTHR42714:SF2">
    <property type="entry name" value="TRNA MODIFICATION GTPASE GTPBP3, MITOCHONDRIAL"/>
    <property type="match status" value="1"/>
</dbReference>
<evidence type="ECO:0000313" key="5">
    <source>
        <dbReference type="Proteomes" id="UP001309876"/>
    </source>
</evidence>
<dbReference type="Pfam" id="PF12631">
    <property type="entry name" value="MnmE_helical"/>
    <property type="match status" value="1"/>
</dbReference>
<feature type="domain" description="G" evidence="1">
    <location>
        <begin position="178"/>
        <end position="322"/>
    </location>
</feature>
<dbReference type="InterPro" id="IPR027417">
    <property type="entry name" value="P-loop_NTPase"/>
</dbReference>
<feature type="domain" description="MnmE helical" evidence="3">
    <location>
        <begin position="79"/>
        <end position="585"/>
    </location>
</feature>
<dbReference type="NCBIfam" id="TIGR00231">
    <property type="entry name" value="small_GTP"/>
    <property type="match status" value="1"/>
</dbReference>
<sequence length="586" mass="63878">MPRQASSHTSNCHITQASQPVRLHQGEDVLELHVHGGPAIVRSILEALPECSGPEKNVIRAAAAGEFTKRAFYNGRIDLTEVEALGEALAAETEQQRRLAVSGAASALTQRYGQWRSMLLYARGELEALIDFSEDQHFDESPAEFMSSVSKQVLDLKSQLELHILNSGRGELLRSGINVALLGAPNAGKSSLLNRIVGREAAIVSAEEGTTRDIVDVNIDLQGWLVRLGDMAGLRSDHTDTAAAVQAGKPSTFPANVNIGEIEREGMRRARERALQSDLILVLISLQETPEGTVGLAINEELVSAVRQCRTSRKDMLFVVNKIDLLQSQTARHKVSISRLLSSLIDTFPDTDPNEVFCISCKDADLFVPDESDAGGLQTFIAGLVQKLSSMTAAVASLPNSDTTQMSAADAQSYWAASLNVTHHQGQALRQCLTHLQDFLSISLPNAHSHLLVEASAQVMTGPGESSHGGEYFDTTEMLQTERKPQHQDYHIDNHEDIVGQIEDIREQFHTSEAMRQSHKHLQNPHFHAENAELSENIDLDGEFDVVTAAEHLRHAANCLAKLIGRGDGLSSGADVEDVLGVVFEK</sequence>
<dbReference type="PANTHER" id="PTHR42714">
    <property type="entry name" value="TRNA MODIFICATION GTPASE GTPBP3"/>
    <property type="match status" value="1"/>
</dbReference>
<reference evidence="4 5" key="1">
    <citation type="submission" date="2023-08" db="EMBL/GenBank/DDBJ databases">
        <title>Black Yeasts Isolated from many extreme environments.</title>
        <authorList>
            <person name="Coleine C."/>
            <person name="Stajich J.E."/>
            <person name="Selbmann L."/>
        </authorList>
    </citation>
    <scope>NUCLEOTIDE SEQUENCE [LARGE SCALE GENOMIC DNA]</scope>
    <source>
        <strain evidence="4 5">CCFEE 5910</strain>
    </source>
</reference>
<proteinExistence type="predicted"/>
<dbReference type="InterPro" id="IPR027368">
    <property type="entry name" value="MnmE_dom2"/>
</dbReference>
<protein>
    <submittedName>
        <fullName evidence="4">Mitochondrial splicing system protein</fullName>
    </submittedName>
</protein>
<comment type="caution">
    <text evidence="4">The sequence shown here is derived from an EMBL/GenBank/DDBJ whole genome shotgun (WGS) entry which is preliminary data.</text>
</comment>
<dbReference type="GO" id="GO:0005739">
    <property type="term" value="C:mitochondrion"/>
    <property type="evidence" value="ECO:0007669"/>
    <property type="project" value="TreeGrafter"/>
</dbReference>
<evidence type="ECO:0000313" key="4">
    <source>
        <dbReference type="EMBL" id="KAK5085958.1"/>
    </source>
</evidence>
<dbReference type="InterPro" id="IPR018948">
    <property type="entry name" value="GTP-bd_TrmE_N"/>
</dbReference>
<dbReference type="SUPFAM" id="SSF52540">
    <property type="entry name" value="P-loop containing nucleoside triphosphate hydrolases"/>
    <property type="match status" value="1"/>
</dbReference>
<dbReference type="Pfam" id="PF10396">
    <property type="entry name" value="TrmE_N"/>
    <property type="match status" value="1"/>
</dbReference>
<dbReference type="Gene3D" id="3.40.50.300">
    <property type="entry name" value="P-loop containing nucleotide triphosphate hydrolases"/>
    <property type="match status" value="1"/>
</dbReference>
<dbReference type="CDD" id="cd04164">
    <property type="entry name" value="trmE"/>
    <property type="match status" value="1"/>
</dbReference>
<dbReference type="Pfam" id="PF01926">
    <property type="entry name" value="MMR_HSR1"/>
    <property type="match status" value="1"/>
</dbReference>
<dbReference type="InterPro" id="IPR006073">
    <property type="entry name" value="GTP-bd"/>
</dbReference>
<dbReference type="Gene3D" id="1.20.120.430">
    <property type="entry name" value="tRNA modification GTPase MnmE domain 2"/>
    <property type="match status" value="1"/>
</dbReference>
<organism evidence="4 5">
    <name type="scientific">Lithohypha guttulata</name>
    <dbReference type="NCBI Taxonomy" id="1690604"/>
    <lineage>
        <taxon>Eukaryota</taxon>
        <taxon>Fungi</taxon>
        <taxon>Dikarya</taxon>
        <taxon>Ascomycota</taxon>
        <taxon>Pezizomycotina</taxon>
        <taxon>Eurotiomycetes</taxon>
        <taxon>Chaetothyriomycetidae</taxon>
        <taxon>Chaetothyriales</taxon>
        <taxon>Trichomeriaceae</taxon>
        <taxon>Lithohypha</taxon>
    </lineage>
</organism>
<dbReference type="Proteomes" id="UP001309876">
    <property type="component" value="Unassembled WGS sequence"/>
</dbReference>
<dbReference type="AlphaFoldDB" id="A0AAN7SZL3"/>
<feature type="domain" description="GTP-binding protein TrmE N-terminal" evidence="2">
    <location>
        <begin position="25"/>
        <end position="76"/>
    </location>
</feature>
<dbReference type="InterPro" id="IPR005225">
    <property type="entry name" value="Small_GTP-bd"/>
</dbReference>